<feature type="region of interest" description="Disordered" evidence="1">
    <location>
        <begin position="72"/>
        <end position="91"/>
    </location>
</feature>
<dbReference type="Proteomes" id="UP000260452">
    <property type="component" value="Genome"/>
</dbReference>
<keyword evidence="3" id="KW-1185">Reference proteome</keyword>
<evidence type="ECO:0000256" key="1">
    <source>
        <dbReference type="SAM" id="MobiDB-lite"/>
    </source>
</evidence>
<accession>A0A2Z2U808</accession>
<name>A0A2Z2U808_9CAUD</name>
<evidence type="ECO:0008006" key="4">
    <source>
        <dbReference type="Google" id="ProtNLM"/>
    </source>
</evidence>
<feature type="region of interest" description="Disordered" evidence="1">
    <location>
        <begin position="1"/>
        <end position="51"/>
    </location>
</feature>
<evidence type="ECO:0000313" key="3">
    <source>
        <dbReference type="Proteomes" id="UP000260452"/>
    </source>
</evidence>
<evidence type="ECO:0000313" key="2">
    <source>
        <dbReference type="EMBL" id="ATN94182.1"/>
    </source>
</evidence>
<gene>
    <name evidence="2" type="ORF">Lb_18</name>
</gene>
<feature type="compositionally biased region" description="Basic and acidic residues" evidence="1">
    <location>
        <begin position="14"/>
        <end position="34"/>
    </location>
</feature>
<sequence>MMKMNLQYFAEPGEEQKPIDPNKEQQQEPKDPEPSGKTYSQDDVNKMMGAKAKQLEEKFNGQLESLKEEWMSKGEERAGMNAQQKAEAELDDKRQALADQEKRLQERLDAVDEKNALAATKSALTDSKIPVEFAEFVTSKDDDVRKNNIDKFIDLFNKAVQDGVEQRVQGTHTPQNGGQTVPGSLTREDFAKLNMDQQTQIYRENPDLYNKLK</sequence>
<dbReference type="EMBL" id="MG020111">
    <property type="protein sequence ID" value="ATN94182.1"/>
    <property type="molecule type" value="Genomic_DNA"/>
</dbReference>
<protein>
    <recommendedName>
        <fullName evidence="4">Scaffold protein</fullName>
    </recommendedName>
</protein>
<organism evidence="2 3">
    <name type="scientific">Lactobacillus phage Lb</name>
    <dbReference type="NCBI Taxonomy" id="2048517"/>
    <lineage>
        <taxon>Viruses</taxon>
        <taxon>Duplodnaviria</taxon>
        <taxon>Heunggongvirae</taxon>
        <taxon>Uroviricota</taxon>
        <taxon>Caudoviricetes</taxon>
        <taxon>Heilongjiangvirus</taxon>
        <taxon>Heilongjiangvirus Lb</taxon>
    </lineage>
</organism>
<proteinExistence type="predicted"/>
<dbReference type="Pfam" id="PF14265">
    <property type="entry name" value="DUF4355"/>
    <property type="match status" value="1"/>
</dbReference>
<reference evidence="2 3" key="1">
    <citation type="submission" date="2017-09" db="EMBL/GenBank/DDBJ databases">
        <title>Genome sequence and analysis of a bacteriophage of Lactobacillus brevis.</title>
        <authorList>
            <person name="Yu M."/>
            <person name="Qi R."/>
            <person name="Jiang X."/>
            <person name="Tang T."/>
            <person name="Qiao X."/>
            <person name="Jiang Y."/>
            <person name="Tang L."/>
            <person name="Wang L."/>
            <person name="Xu Y."/>
            <person name="Li Y."/>
        </authorList>
    </citation>
    <scope>NUCLEOTIDE SEQUENCE [LARGE SCALE GENOMIC DNA]</scope>
</reference>
<dbReference type="InterPro" id="IPR025580">
    <property type="entry name" value="Gp46"/>
</dbReference>